<evidence type="ECO:0000313" key="1">
    <source>
        <dbReference type="EMBL" id="OGC51147.1"/>
    </source>
</evidence>
<dbReference type="EMBL" id="MEVH01000030">
    <property type="protein sequence ID" value="OGC51147.1"/>
    <property type="molecule type" value="Genomic_DNA"/>
</dbReference>
<dbReference type="STRING" id="1802624.A2982_03095"/>
<dbReference type="Proteomes" id="UP000178771">
    <property type="component" value="Unassembled WGS sequence"/>
</dbReference>
<comment type="caution">
    <text evidence="1">The sequence shown here is derived from an EMBL/GenBank/DDBJ whole genome shotgun (WGS) entry which is preliminary data.</text>
</comment>
<evidence type="ECO:0000313" key="2">
    <source>
        <dbReference type="Proteomes" id="UP000178771"/>
    </source>
</evidence>
<protein>
    <recommendedName>
        <fullName evidence="3">Antitoxin</fullName>
    </recommendedName>
</protein>
<name>A0A1F4V1U2_UNCKA</name>
<proteinExistence type="predicted"/>
<organism evidence="1 2">
    <name type="scientific">candidate division WWE3 bacterium RIFCSPLOWO2_01_FULL_39_13</name>
    <dbReference type="NCBI Taxonomy" id="1802624"/>
    <lineage>
        <taxon>Bacteria</taxon>
        <taxon>Katanobacteria</taxon>
    </lineage>
</organism>
<evidence type="ECO:0008006" key="3">
    <source>
        <dbReference type="Google" id="ProtNLM"/>
    </source>
</evidence>
<reference evidence="1 2" key="1">
    <citation type="journal article" date="2016" name="Nat. Commun.">
        <title>Thousands of microbial genomes shed light on interconnected biogeochemical processes in an aquifer system.</title>
        <authorList>
            <person name="Anantharaman K."/>
            <person name="Brown C.T."/>
            <person name="Hug L.A."/>
            <person name="Sharon I."/>
            <person name="Castelle C.J."/>
            <person name="Probst A.J."/>
            <person name="Thomas B.C."/>
            <person name="Singh A."/>
            <person name="Wilkins M.J."/>
            <person name="Karaoz U."/>
            <person name="Brodie E.L."/>
            <person name="Williams K.H."/>
            <person name="Hubbard S.S."/>
            <person name="Banfield J.F."/>
        </authorList>
    </citation>
    <scope>NUCLEOTIDE SEQUENCE [LARGE SCALE GENOMIC DNA]</scope>
</reference>
<accession>A0A1F4V1U2</accession>
<gene>
    <name evidence="1" type="ORF">A2982_03095</name>
</gene>
<sequence>MEKKIVAKTFARNNFSTIAGRVKDGEVYYISDRGEVDIAIVPVGLLKKKKIKKLTPISRTEAYGIFSNIKDSVKFVRDMREERERRLYGR</sequence>
<dbReference type="AlphaFoldDB" id="A0A1F4V1U2"/>